<dbReference type="Pfam" id="PF18306">
    <property type="entry name" value="LDcluster4"/>
    <property type="match status" value="1"/>
</dbReference>
<dbReference type="RefSeq" id="WP_123351793.1">
    <property type="nucleotide sequence ID" value="NZ_CP027432.2"/>
</dbReference>
<dbReference type="SUPFAM" id="SSF102405">
    <property type="entry name" value="MCP/YpsA-like"/>
    <property type="match status" value="1"/>
</dbReference>
<accession>A0AAJ4UYJ6</accession>
<reference evidence="4" key="1">
    <citation type="submission" date="2018-03" db="EMBL/GenBank/DDBJ databases">
        <title>A comparative analysis of the Nautiliaceae.</title>
        <authorList>
            <person name="Grosche A."/>
            <person name="Smedile F."/>
            <person name="Vetriani C."/>
        </authorList>
    </citation>
    <scope>NUCLEOTIDE SEQUENCE [LARGE SCALE GENOMIC DNA]</scope>
    <source>
        <strain evidence="4">TB6</strain>
    </source>
</reference>
<gene>
    <name evidence="1" type="ORF">C6V80_05310</name>
    <name evidence="2" type="ORF">EDC58_0364</name>
</gene>
<dbReference type="GO" id="GO:0005829">
    <property type="term" value="C:cytosol"/>
    <property type="evidence" value="ECO:0007669"/>
    <property type="project" value="TreeGrafter"/>
</dbReference>
<evidence type="ECO:0000313" key="2">
    <source>
        <dbReference type="EMBL" id="ROR40883.1"/>
    </source>
</evidence>
<protein>
    <submittedName>
        <fullName evidence="1">LOG family protein</fullName>
    </submittedName>
</protein>
<reference evidence="2 3" key="2">
    <citation type="submission" date="2018-11" db="EMBL/GenBank/DDBJ databases">
        <title>Genomic Encyclopedia of Type Strains, Phase IV (KMG-IV): sequencing the most valuable type-strain genomes for metagenomic binning, comparative biology and taxonomic classification.</title>
        <authorList>
            <person name="Goeker M."/>
        </authorList>
    </citation>
    <scope>NUCLEOTIDE SEQUENCE [LARGE SCALE GENOMIC DNA]</scope>
    <source>
        <strain evidence="2 3">DSM 27783</strain>
    </source>
</reference>
<dbReference type="Gene3D" id="3.40.50.450">
    <property type="match status" value="1"/>
</dbReference>
<dbReference type="PANTHER" id="PTHR43393:SF3">
    <property type="entry name" value="LYSINE DECARBOXYLASE-LIKE PROTEIN"/>
    <property type="match status" value="1"/>
</dbReference>
<dbReference type="EMBL" id="CP027432">
    <property type="protein sequence ID" value="QCI28393.1"/>
    <property type="molecule type" value="Genomic_DNA"/>
</dbReference>
<sequence length="165" mass="18685">MKIATTFGASRVEDPKLYEEGVELGKFLAERGYVIKCGGYGGLMEAVSRGVREAGGEVIGITLKYFDEIRPENPYLTKKIQTPDLFERLKNLIVGSEVFIAQAGSIGTLNEIFMVWALKYGLGLDFRICLLGEAYEEFKTCSFIPKERLSEIEIYKNLEEFKRNF</sequence>
<organism evidence="2 3">
    <name type="scientific">Caminibacter pacificus</name>
    <dbReference type="NCBI Taxonomy" id="1424653"/>
    <lineage>
        <taxon>Bacteria</taxon>
        <taxon>Pseudomonadati</taxon>
        <taxon>Campylobacterota</taxon>
        <taxon>Epsilonproteobacteria</taxon>
        <taxon>Nautiliales</taxon>
        <taxon>Nautiliaceae</taxon>
        <taxon>Caminibacter</taxon>
    </lineage>
</organism>
<proteinExistence type="predicted"/>
<dbReference type="InterPro" id="IPR052341">
    <property type="entry name" value="LOG_family_nucleotidases"/>
</dbReference>
<dbReference type="InterPro" id="IPR041164">
    <property type="entry name" value="LDcluster4"/>
</dbReference>
<name>A0AAJ4UYJ6_9BACT</name>
<evidence type="ECO:0000313" key="1">
    <source>
        <dbReference type="EMBL" id="QCI28393.1"/>
    </source>
</evidence>
<evidence type="ECO:0000313" key="3">
    <source>
        <dbReference type="Proteomes" id="UP000272781"/>
    </source>
</evidence>
<keyword evidence="4" id="KW-1185">Reference proteome</keyword>
<dbReference type="Proteomes" id="UP000272781">
    <property type="component" value="Unassembled WGS sequence"/>
</dbReference>
<dbReference type="AlphaFoldDB" id="A0AAJ4UYJ6"/>
<dbReference type="PANTHER" id="PTHR43393">
    <property type="entry name" value="CYTOKININ RIBOSIDE 5'-MONOPHOSPHATE PHOSPHORIBOHYDROLASE"/>
    <property type="match status" value="1"/>
</dbReference>
<dbReference type="EMBL" id="RJVK01000001">
    <property type="protein sequence ID" value="ROR40883.1"/>
    <property type="molecule type" value="Genomic_DNA"/>
</dbReference>
<reference evidence="1" key="3">
    <citation type="submission" date="2019-06" db="EMBL/GenBank/DDBJ databases">
        <title>A comparative analysis of the Nautiliaceae.</title>
        <authorList>
            <person name="Grosche A."/>
            <person name="Smedile F."/>
            <person name="Vetriani C."/>
        </authorList>
    </citation>
    <scope>NUCLEOTIDE SEQUENCE</scope>
    <source>
        <strain evidence="1">TB6</strain>
    </source>
</reference>
<dbReference type="Proteomes" id="UP000298805">
    <property type="component" value="Chromosome"/>
</dbReference>
<evidence type="ECO:0000313" key="4">
    <source>
        <dbReference type="Proteomes" id="UP000298805"/>
    </source>
</evidence>